<evidence type="ECO:0000259" key="3">
    <source>
        <dbReference type="Pfam" id="PF03763"/>
    </source>
</evidence>
<dbReference type="AlphaFoldDB" id="A0A7J7CVQ2"/>
<feature type="domain" description="Remorin C-terminal" evidence="3">
    <location>
        <begin position="284"/>
        <end position="381"/>
    </location>
</feature>
<proteinExistence type="inferred from homology"/>
<dbReference type="PANTHER" id="PTHR31471:SF2">
    <property type="entry name" value="REMORIN FAMILY PROTEIN"/>
    <property type="match status" value="1"/>
</dbReference>
<name>A0A7J7CVQ2_TRIWF</name>
<dbReference type="InterPro" id="IPR005516">
    <property type="entry name" value="Remorin_C"/>
</dbReference>
<feature type="compositionally biased region" description="Low complexity" evidence="2">
    <location>
        <begin position="213"/>
        <end position="225"/>
    </location>
</feature>
<organism evidence="4 5">
    <name type="scientific">Tripterygium wilfordii</name>
    <name type="common">Thunder God vine</name>
    <dbReference type="NCBI Taxonomy" id="458696"/>
    <lineage>
        <taxon>Eukaryota</taxon>
        <taxon>Viridiplantae</taxon>
        <taxon>Streptophyta</taxon>
        <taxon>Embryophyta</taxon>
        <taxon>Tracheophyta</taxon>
        <taxon>Spermatophyta</taxon>
        <taxon>Magnoliopsida</taxon>
        <taxon>eudicotyledons</taxon>
        <taxon>Gunneridae</taxon>
        <taxon>Pentapetalae</taxon>
        <taxon>rosids</taxon>
        <taxon>fabids</taxon>
        <taxon>Celastrales</taxon>
        <taxon>Celastraceae</taxon>
        <taxon>Tripterygium</taxon>
    </lineage>
</organism>
<comment type="similarity">
    <text evidence="1">Belongs to the remorin family.</text>
</comment>
<evidence type="ECO:0000313" key="5">
    <source>
        <dbReference type="Proteomes" id="UP000593562"/>
    </source>
</evidence>
<keyword evidence="5" id="KW-1185">Reference proteome</keyword>
<dbReference type="FunCoup" id="A0A7J7CVQ2">
    <property type="interactions" value="54"/>
</dbReference>
<evidence type="ECO:0000313" key="4">
    <source>
        <dbReference type="EMBL" id="KAF5738215.1"/>
    </source>
</evidence>
<feature type="region of interest" description="Disordered" evidence="2">
    <location>
        <begin position="27"/>
        <end position="50"/>
    </location>
</feature>
<dbReference type="EMBL" id="JAAARO010000013">
    <property type="protein sequence ID" value="KAF5738215.1"/>
    <property type="molecule type" value="Genomic_DNA"/>
</dbReference>
<sequence>MNRASSSSAYNLGTILSPGVLDYQDNSMDGNKGWSSERVPRHSSGGSRRHISAATLTPFYSGRTMPSKWDDAERWICSPLSGYGGAKSLNFQSQRRQKSKSGPIPIVPQGIGFYSNSSPAMQVLDGDRVRNFVVAESPFSTGVFMPGGIPQHYRGLVGNDNSFAQSTAPTRWTDLASESSLPGALDEKVDDMRDAETMVSPAVSRRDMATQMSPNSTSSSPRGRPSSPPFTLPDDHPARMEIREVQVDKRATIISSPERGGPYSPKKGFPDDVDFNQNAPSACFSSWETSETATNVSKLQREEARITAWENLQQAKAEAAIRKLEMKLEKKRSSSMDKILNNLRISHKKAQEMRNSISDRQDNQSSKTYHKVTFLSKHAKISSLKSCFTCCYVL</sequence>
<reference evidence="4 5" key="1">
    <citation type="journal article" date="2020" name="Nat. Commun.">
        <title>Genome of Tripterygium wilfordii and identification of cytochrome P450 involved in triptolide biosynthesis.</title>
        <authorList>
            <person name="Tu L."/>
            <person name="Su P."/>
            <person name="Zhang Z."/>
            <person name="Gao L."/>
            <person name="Wang J."/>
            <person name="Hu T."/>
            <person name="Zhou J."/>
            <person name="Zhang Y."/>
            <person name="Zhao Y."/>
            <person name="Liu Y."/>
            <person name="Song Y."/>
            <person name="Tong Y."/>
            <person name="Lu Y."/>
            <person name="Yang J."/>
            <person name="Xu C."/>
            <person name="Jia M."/>
            <person name="Peters R.J."/>
            <person name="Huang L."/>
            <person name="Gao W."/>
        </authorList>
    </citation>
    <scope>NUCLEOTIDE SEQUENCE [LARGE SCALE GENOMIC DNA]</scope>
    <source>
        <strain evidence="5">cv. XIE 37</strain>
        <tissue evidence="4">Leaf</tissue>
    </source>
</reference>
<dbReference type="PANTHER" id="PTHR31471">
    <property type="entry name" value="OS02G0116800 PROTEIN"/>
    <property type="match status" value="1"/>
</dbReference>
<accession>A0A7J7CVQ2</accession>
<evidence type="ECO:0000256" key="2">
    <source>
        <dbReference type="SAM" id="MobiDB-lite"/>
    </source>
</evidence>
<dbReference type="Pfam" id="PF03763">
    <property type="entry name" value="Remorin_C"/>
    <property type="match status" value="1"/>
</dbReference>
<feature type="region of interest" description="Disordered" evidence="2">
    <location>
        <begin position="199"/>
        <end position="239"/>
    </location>
</feature>
<comment type="caution">
    <text evidence="4">The sequence shown here is derived from an EMBL/GenBank/DDBJ whole genome shotgun (WGS) entry which is preliminary data.</text>
</comment>
<dbReference type="Proteomes" id="UP000593562">
    <property type="component" value="Unassembled WGS sequence"/>
</dbReference>
<dbReference type="InParanoid" id="A0A7J7CVQ2"/>
<evidence type="ECO:0000256" key="1">
    <source>
        <dbReference type="ARBA" id="ARBA00005711"/>
    </source>
</evidence>
<gene>
    <name evidence="4" type="ORF">HS088_TW13G01111</name>
</gene>
<protein>
    <submittedName>
        <fullName evidence="4">Remorin family protein putative isoform 1</fullName>
    </submittedName>
</protein>